<evidence type="ECO:0000256" key="4">
    <source>
        <dbReference type="ARBA" id="ARBA00022692"/>
    </source>
</evidence>
<keyword evidence="4 7" id="KW-0812">Transmembrane</keyword>
<dbReference type="AlphaFoldDB" id="A0A5A9XFG3"/>
<keyword evidence="3" id="KW-1003">Cell membrane</keyword>
<accession>A0A5A9XFG3</accession>
<proteinExistence type="inferred from homology"/>
<evidence type="ECO:0000256" key="6">
    <source>
        <dbReference type="ARBA" id="ARBA00023136"/>
    </source>
</evidence>
<sequence>MLLWHIFWVYTRVALFSWGGGPASLALMQRETTTAFWLPPGGTAPVPWMSPEEFADAVAVGNALPGPVAPQVSACVGYKLAGVPGAVAAAAGTVVPTTLLMLIMVAYFFHVKDSPNIAAALKVVRPLVVGLLLWTAYDMAFSVFGAGKSGWGTALTIGWDKIIFVLAAFVLLTFTRTNPALIIFGGALIGGLLYR</sequence>
<comment type="subcellular location">
    <subcellularLocation>
        <location evidence="1">Cell membrane</location>
        <topology evidence="1">Multi-pass membrane protein</topology>
    </subcellularLocation>
</comment>
<name>A0A5A9XFG3_9BACT</name>
<dbReference type="RefSeq" id="WP_149307884.1">
    <property type="nucleotide sequence ID" value="NZ_SRSD01000007.1"/>
</dbReference>
<comment type="similarity">
    <text evidence="2">Belongs to the chromate ion transporter (CHR) (TC 2.A.51) family.</text>
</comment>
<dbReference type="GO" id="GO:0005886">
    <property type="term" value="C:plasma membrane"/>
    <property type="evidence" value="ECO:0007669"/>
    <property type="project" value="UniProtKB-SubCell"/>
</dbReference>
<protein>
    <submittedName>
        <fullName evidence="8">Chromate transporter</fullName>
    </submittedName>
</protein>
<dbReference type="EMBL" id="SRSD01000007">
    <property type="protein sequence ID" value="KAA0890411.1"/>
    <property type="molecule type" value="Genomic_DNA"/>
</dbReference>
<keyword evidence="5 7" id="KW-1133">Transmembrane helix</keyword>
<organism evidence="8 9">
    <name type="scientific">Oryzomonas rubra</name>
    <dbReference type="NCBI Taxonomy" id="2509454"/>
    <lineage>
        <taxon>Bacteria</taxon>
        <taxon>Pseudomonadati</taxon>
        <taxon>Thermodesulfobacteriota</taxon>
        <taxon>Desulfuromonadia</taxon>
        <taxon>Geobacterales</taxon>
        <taxon>Geobacteraceae</taxon>
        <taxon>Oryzomonas</taxon>
    </lineage>
</organism>
<feature type="transmembrane region" description="Helical" evidence="7">
    <location>
        <begin position="164"/>
        <end position="194"/>
    </location>
</feature>
<dbReference type="InterPro" id="IPR052518">
    <property type="entry name" value="CHR_Transporter"/>
</dbReference>
<dbReference type="InterPro" id="IPR003370">
    <property type="entry name" value="Chromate_transpt"/>
</dbReference>
<keyword evidence="6 7" id="KW-0472">Membrane</keyword>
<dbReference type="Pfam" id="PF02417">
    <property type="entry name" value="Chromate_transp"/>
    <property type="match status" value="1"/>
</dbReference>
<evidence type="ECO:0000256" key="5">
    <source>
        <dbReference type="ARBA" id="ARBA00022989"/>
    </source>
</evidence>
<dbReference type="Proteomes" id="UP000324298">
    <property type="component" value="Unassembled WGS sequence"/>
</dbReference>
<comment type="caution">
    <text evidence="8">The sequence shown here is derived from an EMBL/GenBank/DDBJ whole genome shotgun (WGS) entry which is preliminary data.</text>
</comment>
<dbReference type="PANTHER" id="PTHR43663:SF1">
    <property type="entry name" value="CHROMATE TRANSPORTER"/>
    <property type="match status" value="1"/>
</dbReference>
<evidence type="ECO:0000256" key="1">
    <source>
        <dbReference type="ARBA" id="ARBA00004651"/>
    </source>
</evidence>
<evidence type="ECO:0000256" key="3">
    <source>
        <dbReference type="ARBA" id="ARBA00022475"/>
    </source>
</evidence>
<dbReference type="PANTHER" id="PTHR43663">
    <property type="entry name" value="CHROMATE TRANSPORT PROTEIN-RELATED"/>
    <property type="match status" value="1"/>
</dbReference>
<feature type="transmembrane region" description="Helical" evidence="7">
    <location>
        <begin position="86"/>
        <end position="111"/>
    </location>
</feature>
<evidence type="ECO:0000313" key="9">
    <source>
        <dbReference type="Proteomes" id="UP000324298"/>
    </source>
</evidence>
<gene>
    <name evidence="8" type="ORF">ET418_12155</name>
</gene>
<feature type="transmembrane region" description="Helical" evidence="7">
    <location>
        <begin position="123"/>
        <end position="144"/>
    </location>
</feature>
<evidence type="ECO:0000256" key="7">
    <source>
        <dbReference type="SAM" id="Phobius"/>
    </source>
</evidence>
<dbReference type="GO" id="GO:0015109">
    <property type="term" value="F:chromate transmembrane transporter activity"/>
    <property type="evidence" value="ECO:0007669"/>
    <property type="project" value="InterPro"/>
</dbReference>
<evidence type="ECO:0000313" key="8">
    <source>
        <dbReference type="EMBL" id="KAA0890411.1"/>
    </source>
</evidence>
<reference evidence="8 9" key="1">
    <citation type="submission" date="2019-04" db="EMBL/GenBank/DDBJ databases">
        <title>Geobacter ruber sp. nov., ferric-reducing bacteria isolated from paddy soil.</title>
        <authorList>
            <person name="Xu Z."/>
            <person name="Masuda Y."/>
            <person name="Itoh H."/>
            <person name="Senoo K."/>
        </authorList>
    </citation>
    <scope>NUCLEOTIDE SEQUENCE [LARGE SCALE GENOMIC DNA]</scope>
    <source>
        <strain evidence="8 9">Red88</strain>
    </source>
</reference>
<dbReference type="OrthoDB" id="9027281at2"/>
<evidence type="ECO:0000256" key="2">
    <source>
        <dbReference type="ARBA" id="ARBA00005262"/>
    </source>
</evidence>
<keyword evidence="9" id="KW-1185">Reference proteome</keyword>